<dbReference type="SUPFAM" id="SSF47895">
    <property type="entry name" value="Transducin (alpha subunit), insertion domain"/>
    <property type="match status" value="1"/>
</dbReference>
<dbReference type="Pfam" id="PF00503">
    <property type="entry name" value="G-alpha"/>
    <property type="match status" value="1"/>
</dbReference>
<evidence type="ECO:0000256" key="6">
    <source>
        <dbReference type="PIRSR" id="PIRSR601019-2"/>
    </source>
</evidence>
<keyword evidence="9" id="KW-1185">Reference proteome</keyword>
<organism evidence="8 9">
    <name type="scientific">Lentinula edodes</name>
    <name type="common">Shiitake mushroom</name>
    <name type="synonym">Lentinus edodes</name>
    <dbReference type="NCBI Taxonomy" id="5353"/>
    <lineage>
        <taxon>Eukaryota</taxon>
        <taxon>Fungi</taxon>
        <taxon>Dikarya</taxon>
        <taxon>Basidiomycota</taxon>
        <taxon>Agaricomycotina</taxon>
        <taxon>Agaricomycetes</taxon>
        <taxon>Agaricomycetidae</taxon>
        <taxon>Agaricales</taxon>
        <taxon>Marasmiineae</taxon>
        <taxon>Omphalotaceae</taxon>
        <taxon>Lentinula</taxon>
    </lineage>
</organism>
<reference evidence="8 9" key="2">
    <citation type="submission" date="2017-02" db="EMBL/GenBank/DDBJ databases">
        <title>A genome survey and senescence transcriptome analysis in Lentinula edodes.</title>
        <authorList>
            <person name="Sakamoto Y."/>
            <person name="Nakade K."/>
            <person name="Sato S."/>
            <person name="Yoshida Y."/>
            <person name="Miyazaki K."/>
            <person name="Natsume S."/>
            <person name="Konno N."/>
        </authorList>
    </citation>
    <scope>NUCLEOTIDE SEQUENCE [LARGE SCALE GENOMIC DNA]</scope>
    <source>
        <strain evidence="8 9">NBRC 111202</strain>
    </source>
</reference>
<dbReference type="PRINTS" id="PR00318">
    <property type="entry name" value="GPROTEINA"/>
</dbReference>
<dbReference type="InterPro" id="IPR001019">
    <property type="entry name" value="Gprotein_alpha_su"/>
</dbReference>
<dbReference type="GO" id="GO:0007188">
    <property type="term" value="P:adenylate cyclase-modulating G protein-coupled receptor signaling pathway"/>
    <property type="evidence" value="ECO:0007669"/>
    <property type="project" value="TreeGrafter"/>
</dbReference>
<dbReference type="EMBL" id="BDGU01000423">
    <property type="protein sequence ID" value="GAW07365.1"/>
    <property type="molecule type" value="Genomic_DNA"/>
</dbReference>
<evidence type="ECO:0000256" key="4">
    <source>
        <dbReference type="ARBA" id="ARBA00023224"/>
    </source>
</evidence>
<feature type="region of interest" description="Disordered" evidence="7">
    <location>
        <begin position="1"/>
        <end position="63"/>
    </location>
</feature>
<dbReference type="GO" id="GO:0005737">
    <property type="term" value="C:cytoplasm"/>
    <property type="evidence" value="ECO:0007669"/>
    <property type="project" value="TreeGrafter"/>
</dbReference>
<name>A0A1Q3EJJ1_LENED</name>
<keyword evidence="1 6" id="KW-0479">Metal-binding</keyword>
<dbReference type="InterPro" id="IPR011025">
    <property type="entry name" value="GproteinA_insert"/>
</dbReference>
<dbReference type="InterPro" id="IPR027417">
    <property type="entry name" value="P-loop_NTPase"/>
</dbReference>
<dbReference type="FunFam" id="3.40.50.300:FF:000692">
    <property type="entry name" value="Guanine nucleotide-binding protein subunit alpha"/>
    <property type="match status" value="1"/>
</dbReference>
<dbReference type="GO" id="GO:0046872">
    <property type="term" value="F:metal ion binding"/>
    <property type="evidence" value="ECO:0007669"/>
    <property type="project" value="UniProtKB-KW"/>
</dbReference>
<dbReference type="PANTHER" id="PTHR10218">
    <property type="entry name" value="GTP-BINDING PROTEIN ALPHA SUBUNIT"/>
    <property type="match status" value="1"/>
</dbReference>
<dbReference type="GO" id="GO:0001664">
    <property type="term" value="F:G protein-coupled receptor binding"/>
    <property type="evidence" value="ECO:0007669"/>
    <property type="project" value="TreeGrafter"/>
</dbReference>
<evidence type="ECO:0000256" key="7">
    <source>
        <dbReference type="SAM" id="MobiDB-lite"/>
    </source>
</evidence>
<dbReference type="PROSITE" id="PS51882">
    <property type="entry name" value="G_ALPHA"/>
    <property type="match status" value="1"/>
</dbReference>
<feature type="binding site" evidence="5">
    <location>
        <begin position="400"/>
        <end position="403"/>
    </location>
    <ligand>
        <name>GTP</name>
        <dbReference type="ChEBI" id="CHEBI:37565"/>
    </ligand>
</feature>
<evidence type="ECO:0000256" key="1">
    <source>
        <dbReference type="ARBA" id="ARBA00022723"/>
    </source>
</evidence>
<dbReference type="SUPFAM" id="SSF52540">
    <property type="entry name" value="P-loop containing nucleoside triphosphate hydrolases"/>
    <property type="match status" value="1"/>
</dbReference>
<keyword evidence="3 5" id="KW-0342">GTP-binding</keyword>
<feature type="region of interest" description="Disordered" evidence="7">
    <location>
        <begin position="122"/>
        <end position="152"/>
    </location>
</feature>
<keyword evidence="2 5" id="KW-0547">Nucleotide-binding</keyword>
<evidence type="ECO:0000313" key="8">
    <source>
        <dbReference type="EMBL" id="GAW07365.1"/>
    </source>
</evidence>
<dbReference type="GO" id="GO:0005834">
    <property type="term" value="C:heterotrimeric G-protein complex"/>
    <property type="evidence" value="ECO:0007669"/>
    <property type="project" value="TreeGrafter"/>
</dbReference>
<keyword evidence="4" id="KW-0807">Transducer</keyword>
<evidence type="ECO:0000256" key="2">
    <source>
        <dbReference type="ARBA" id="ARBA00022741"/>
    </source>
</evidence>
<dbReference type="SMART" id="SM00275">
    <property type="entry name" value="G_alpha"/>
    <property type="match status" value="1"/>
</dbReference>
<evidence type="ECO:0000256" key="5">
    <source>
        <dbReference type="PIRSR" id="PIRSR601019-1"/>
    </source>
</evidence>
<keyword evidence="6" id="KW-0460">Magnesium</keyword>
<dbReference type="PANTHER" id="PTHR10218:SF360">
    <property type="entry name" value="GUANINE NUCLEOTIDE-BINDING PROTEIN SUBUNIT ALPHA HOMOLOG"/>
    <property type="match status" value="1"/>
</dbReference>
<gene>
    <name evidence="8" type="ORF">LENED_009352</name>
</gene>
<feature type="compositionally biased region" description="Basic and acidic residues" evidence="7">
    <location>
        <begin position="29"/>
        <end position="63"/>
    </location>
</feature>
<dbReference type="GO" id="GO:0005525">
    <property type="term" value="F:GTP binding"/>
    <property type="evidence" value="ECO:0007669"/>
    <property type="project" value="UniProtKB-KW"/>
</dbReference>
<dbReference type="GO" id="GO:0031683">
    <property type="term" value="F:G-protein beta/gamma-subunit complex binding"/>
    <property type="evidence" value="ECO:0007669"/>
    <property type="project" value="InterPro"/>
</dbReference>
<comment type="caution">
    <text evidence="8">The sequence shown here is derived from an EMBL/GenBank/DDBJ whole genome shotgun (WGS) entry which is preliminary data.</text>
</comment>
<protein>
    <submittedName>
        <fullName evidence="8">Guanine nucleotide-binding protein alpha-4 subunit</fullName>
    </submittedName>
</protein>
<dbReference type="AlphaFoldDB" id="A0A1Q3EJJ1"/>
<dbReference type="Proteomes" id="UP000188533">
    <property type="component" value="Unassembled WGS sequence"/>
</dbReference>
<dbReference type="Gene3D" id="3.40.50.300">
    <property type="entry name" value="P-loop containing nucleotide triphosphate hydrolases"/>
    <property type="match status" value="2"/>
</dbReference>
<sequence>MPSRVYGPTDPDSWDPLTNAISPPSDESAQEREIRIKHELEAKQKSDAIDEDLNRQRAAEKKGPKPVRVLLLGQSESGKSTFLKFFKLMHDPKAFSAERASWRAVIQLNVVRSIHVILDAMTHPSQPRHDPRKQITSSTSSSPLSGEIPLPEDTSDVEPELIQIRYRLSSLLQVEDFLTRQLTPKDYSEVGTTQLAPMNHIKHVATELAINSSVPWKQRFDRLVGKGDTERMIIDWDDPNDPGKILHACGEDMIRLWQHPNVQQMLEKQNLRLEEMAGFFLDSLSEITAERYLPSDEHILRARLKTLGVSEHQVKVSAGSDIGSDWRIFDVGGHRSLRAAWAPFFENNLDAIIFLAPISAFDQVLAEAPKVNRLEDSVSLWASIVANKILQRTDLILFLNKCDLMAAKLASGIKLKDYVYDKLFEKKVCWDIEREFAAAQNILLSLYLGHGYTVNTESYCKHQGHADARLAETLDSSFVNAMTRKWDLRRTCEVISPPR</sequence>
<dbReference type="STRING" id="5353.A0A1Q3EJJ1"/>
<evidence type="ECO:0000256" key="3">
    <source>
        <dbReference type="ARBA" id="ARBA00023134"/>
    </source>
</evidence>
<feature type="binding site" evidence="5">
    <location>
        <begin position="300"/>
        <end position="306"/>
    </location>
    <ligand>
        <name>GTP</name>
        <dbReference type="ChEBI" id="CHEBI:37565"/>
    </ligand>
</feature>
<dbReference type="GO" id="GO:0003924">
    <property type="term" value="F:GTPase activity"/>
    <property type="evidence" value="ECO:0007669"/>
    <property type="project" value="InterPro"/>
</dbReference>
<proteinExistence type="predicted"/>
<feature type="binding site" evidence="6">
    <location>
        <position position="306"/>
    </location>
    <ligand>
        <name>Mg(2+)</name>
        <dbReference type="ChEBI" id="CHEBI:18420"/>
    </ligand>
</feature>
<evidence type="ECO:0000313" key="9">
    <source>
        <dbReference type="Proteomes" id="UP000188533"/>
    </source>
</evidence>
<reference evidence="8 9" key="1">
    <citation type="submission" date="2016-08" db="EMBL/GenBank/DDBJ databases">
        <authorList>
            <consortium name="Lentinula edodes genome sequencing consortium"/>
            <person name="Sakamoto Y."/>
            <person name="Nakade K."/>
            <person name="Sato S."/>
            <person name="Yoshida Y."/>
            <person name="Miyazaki K."/>
            <person name="Natsume S."/>
            <person name="Konno N."/>
        </authorList>
    </citation>
    <scope>NUCLEOTIDE SEQUENCE [LARGE SCALE GENOMIC DNA]</scope>
    <source>
        <strain evidence="8 9">NBRC 111202</strain>
    </source>
</reference>
<dbReference type="Gene3D" id="1.10.400.10">
    <property type="entry name" value="GI Alpha 1, domain 2-like"/>
    <property type="match status" value="2"/>
</dbReference>
<accession>A0A1Q3EJJ1</accession>